<proteinExistence type="predicted"/>
<evidence type="ECO:0000313" key="3">
    <source>
        <dbReference type="Proteomes" id="UP001619911"/>
    </source>
</evidence>
<keyword evidence="3" id="KW-1185">Reference proteome</keyword>
<reference evidence="2 3" key="1">
    <citation type="submission" date="2023-07" db="EMBL/GenBank/DDBJ databases">
        <title>Bacillus lucianemedeirus sp. nov, a new species isolated from an immunobiological production facility.</title>
        <authorList>
            <person name="Costa L.V."/>
            <person name="Miranda R.V.S.L."/>
            <person name="Brandao M.L.L."/>
            <person name="Reis C.M.F."/>
            <person name="Frazao A.M."/>
            <person name="Cruz F.V."/>
            <person name="Baio P.V.P."/>
            <person name="Veras J.F.C."/>
            <person name="Ramos J.N."/>
            <person name="Vieira V."/>
        </authorList>
    </citation>
    <scope>NUCLEOTIDE SEQUENCE [LARGE SCALE GENOMIC DNA]</scope>
    <source>
        <strain evidence="2 3">B190/17</strain>
    </source>
</reference>
<evidence type="ECO:0000259" key="1">
    <source>
        <dbReference type="Pfam" id="PF26372"/>
    </source>
</evidence>
<name>A0ABW8IDB7_9BACI</name>
<dbReference type="InterPro" id="IPR058409">
    <property type="entry name" value="DUF8096"/>
</dbReference>
<dbReference type="EMBL" id="JAUIYO010000023">
    <property type="protein sequence ID" value="MFK2827153.1"/>
    <property type="molecule type" value="Genomic_DNA"/>
</dbReference>
<feature type="domain" description="DUF8096" evidence="1">
    <location>
        <begin position="12"/>
        <end position="55"/>
    </location>
</feature>
<accession>A0ABW8IDB7</accession>
<dbReference type="Pfam" id="PF26372">
    <property type="entry name" value="DUF8096"/>
    <property type="match status" value="1"/>
</dbReference>
<protein>
    <recommendedName>
        <fullName evidence="1">DUF8096 domain-containing protein</fullName>
    </recommendedName>
</protein>
<evidence type="ECO:0000313" key="2">
    <source>
        <dbReference type="EMBL" id="MFK2827153.1"/>
    </source>
</evidence>
<dbReference type="Proteomes" id="UP001619911">
    <property type="component" value="Unassembled WGS sequence"/>
</dbReference>
<comment type="caution">
    <text evidence="2">The sequence shown here is derived from an EMBL/GenBank/DDBJ whole genome shotgun (WGS) entry which is preliminary data.</text>
</comment>
<sequence>MNLEVKKYDLTIIYDYKEHPDILSGHCNNCENTPFKSPMKNNIFLRECCECNMKKSI</sequence>
<organism evidence="2 3">
    <name type="scientific">Bacillus lumedeiriae</name>
    <dbReference type="NCBI Taxonomy" id="3058829"/>
    <lineage>
        <taxon>Bacteria</taxon>
        <taxon>Bacillati</taxon>
        <taxon>Bacillota</taxon>
        <taxon>Bacilli</taxon>
        <taxon>Bacillales</taxon>
        <taxon>Bacillaceae</taxon>
        <taxon>Bacillus</taxon>
    </lineage>
</organism>
<gene>
    <name evidence="2" type="ORF">QYG89_16140</name>
</gene>